<gene>
    <name evidence="1" type="ORF">L2E82_11236</name>
</gene>
<reference evidence="1 2" key="2">
    <citation type="journal article" date="2022" name="Mol. Ecol. Resour.">
        <title>The genomes of chicory, endive, great burdock and yacon provide insights into Asteraceae paleo-polyploidization history and plant inulin production.</title>
        <authorList>
            <person name="Fan W."/>
            <person name="Wang S."/>
            <person name="Wang H."/>
            <person name="Wang A."/>
            <person name="Jiang F."/>
            <person name="Liu H."/>
            <person name="Zhao H."/>
            <person name="Xu D."/>
            <person name="Zhang Y."/>
        </authorList>
    </citation>
    <scope>NUCLEOTIDE SEQUENCE [LARGE SCALE GENOMIC DNA]</scope>
    <source>
        <strain evidence="2">cv. Punajuju</strain>
        <tissue evidence="1">Leaves</tissue>
    </source>
</reference>
<sequence length="311" mass="34998">MTTVVPTSEEDPALSVLRFTAEMSWAEAGPEVAEPQVTSLCMEAQECMISGRWFDLASLMITSADLVFSKASEKDLECIFTVICNLVKKPESLDESLEISKLLSTKIAQQPNEKPALKLKILFNLYNMLENPSGRFLVYMKALNVAANVNIIPSFKKIDTLLKEWNLELQDQRQLFLAISNILKEHKSLGLVHEDCMTKMRLMTIVDLASNESGIISYLSIKNTLQIEDDDVEPWVVKAITAKLIDCKIDQMNQVIIVSQYSERVFGVSQWEALRTKLTSWRGNIANVITTIQANKVTEEGTQSMQGLMVR</sequence>
<reference evidence="2" key="1">
    <citation type="journal article" date="2022" name="Mol. Ecol. Resour.">
        <title>The genomes of chicory, endive, great burdock and yacon provide insights into Asteraceae palaeo-polyploidization history and plant inulin production.</title>
        <authorList>
            <person name="Fan W."/>
            <person name="Wang S."/>
            <person name="Wang H."/>
            <person name="Wang A."/>
            <person name="Jiang F."/>
            <person name="Liu H."/>
            <person name="Zhao H."/>
            <person name="Xu D."/>
            <person name="Zhang Y."/>
        </authorList>
    </citation>
    <scope>NUCLEOTIDE SEQUENCE [LARGE SCALE GENOMIC DNA]</scope>
    <source>
        <strain evidence="2">cv. Punajuju</strain>
    </source>
</reference>
<proteinExistence type="predicted"/>
<evidence type="ECO:0000313" key="2">
    <source>
        <dbReference type="Proteomes" id="UP001055811"/>
    </source>
</evidence>
<accession>A0ACB9GER6</accession>
<comment type="caution">
    <text evidence="1">The sequence shown here is derived from an EMBL/GenBank/DDBJ whole genome shotgun (WGS) entry which is preliminary data.</text>
</comment>
<dbReference type="EMBL" id="CM042010">
    <property type="protein sequence ID" value="KAI3781227.1"/>
    <property type="molecule type" value="Genomic_DNA"/>
</dbReference>
<dbReference type="Proteomes" id="UP001055811">
    <property type="component" value="Linkage Group LG02"/>
</dbReference>
<protein>
    <submittedName>
        <fullName evidence="1">Uncharacterized protein</fullName>
    </submittedName>
</protein>
<keyword evidence="2" id="KW-1185">Reference proteome</keyword>
<name>A0ACB9GER6_CICIN</name>
<evidence type="ECO:0000313" key="1">
    <source>
        <dbReference type="EMBL" id="KAI3781227.1"/>
    </source>
</evidence>
<organism evidence="1 2">
    <name type="scientific">Cichorium intybus</name>
    <name type="common">Chicory</name>
    <dbReference type="NCBI Taxonomy" id="13427"/>
    <lineage>
        <taxon>Eukaryota</taxon>
        <taxon>Viridiplantae</taxon>
        <taxon>Streptophyta</taxon>
        <taxon>Embryophyta</taxon>
        <taxon>Tracheophyta</taxon>
        <taxon>Spermatophyta</taxon>
        <taxon>Magnoliopsida</taxon>
        <taxon>eudicotyledons</taxon>
        <taxon>Gunneridae</taxon>
        <taxon>Pentapetalae</taxon>
        <taxon>asterids</taxon>
        <taxon>campanulids</taxon>
        <taxon>Asterales</taxon>
        <taxon>Asteraceae</taxon>
        <taxon>Cichorioideae</taxon>
        <taxon>Cichorieae</taxon>
        <taxon>Cichoriinae</taxon>
        <taxon>Cichorium</taxon>
    </lineage>
</organism>